<organism evidence="1 2">
    <name type="scientific">Bianquea renquensis</name>
    <dbReference type="NCBI Taxonomy" id="2763661"/>
    <lineage>
        <taxon>Bacteria</taxon>
        <taxon>Bacillati</taxon>
        <taxon>Bacillota</taxon>
        <taxon>Clostridia</taxon>
        <taxon>Eubacteriales</taxon>
        <taxon>Bianqueaceae</taxon>
        <taxon>Bianquea</taxon>
    </lineage>
</organism>
<gene>
    <name evidence="1" type="ORF">H8730_03000</name>
</gene>
<accession>A0A926DP01</accession>
<evidence type="ECO:0000313" key="1">
    <source>
        <dbReference type="EMBL" id="MBC8542515.1"/>
    </source>
</evidence>
<protein>
    <submittedName>
        <fullName evidence="1">Uncharacterized protein</fullName>
    </submittedName>
</protein>
<dbReference type="EMBL" id="JACRSQ010000003">
    <property type="protein sequence ID" value="MBC8542515.1"/>
    <property type="molecule type" value="Genomic_DNA"/>
</dbReference>
<comment type="caution">
    <text evidence="1">The sequence shown here is derived from an EMBL/GenBank/DDBJ whole genome shotgun (WGS) entry which is preliminary data.</text>
</comment>
<name>A0A926DP01_9FIRM</name>
<reference evidence="1" key="1">
    <citation type="submission" date="2020-08" db="EMBL/GenBank/DDBJ databases">
        <title>Genome public.</title>
        <authorList>
            <person name="Liu C."/>
            <person name="Sun Q."/>
        </authorList>
    </citation>
    <scope>NUCLEOTIDE SEQUENCE</scope>
    <source>
        <strain evidence="1">NSJ-32</strain>
    </source>
</reference>
<proteinExistence type="predicted"/>
<dbReference type="RefSeq" id="WP_177714357.1">
    <property type="nucleotide sequence ID" value="NZ_JACRSQ010000003.1"/>
</dbReference>
<dbReference type="Proteomes" id="UP000657006">
    <property type="component" value="Unassembled WGS sequence"/>
</dbReference>
<dbReference type="AlphaFoldDB" id="A0A926DP01"/>
<keyword evidence="2" id="KW-1185">Reference proteome</keyword>
<sequence length="174" mass="20662">MKRFSDYNETKTYKEKERLPRGGYIVKILNVEEITNSYGEALVFSFDIAEGEYKDFYRQDYENQIQESRKWRGTYYLFEPRDDGSEQDAWTKRKFKAVMEAFEASNPGYHFDWDEKKLVGKFIGGLFINKEWANDNGKGWITSCHRLIDVMSIRDKKYTMPADKPLGREANAKW</sequence>
<evidence type="ECO:0000313" key="2">
    <source>
        <dbReference type="Proteomes" id="UP000657006"/>
    </source>
</evidence>